<gene>
    <name evidence="3" type="ordered locus">Thein_1942</name>
</gene>
<keyword evidence="1" id="KW-1133">Transmembrane helix</keyword>
<reference evidence="4" key="1">
    <citation type="submission" date="2011-04" db="EMBL/GenBank/DDBJ databases">
        <title>The complete genome of Thermodesulfatator indicus DSM 15286.</title>
        <authorList>
            <person name="Lucas S."/>
            <person name="Copeland A."/>
            <person name="Lapidus A."/>
            <person name="Bruce D."/>
            <person name="Goodwin L."/>
            <person name="Pitluck S."/>
            <person name="Peters L."/>
            <person name="Kyrpides N."/>
            <person name="Mavromatis K."/>
            <person name="Pagani I."/>
            <person name="Ivanova N."/>
            <person name="Saunders L."/>
            <person name="Detter J.C."/>
            <person name="Tapia R."/>
            <person name="Han C."/>
            <person name="Land M."/>
            <person name="Hauser L."/>
            <person name="Markowitz V."/>
            <person name="Cheng J.-F."/>
            <person name="Hugenholtz P."/>
            <person name="Woyke T."/>
            <person name="Wu D."/>
            <person name="Spring S."/>
            <person name="Schroeder M."/>
            <person name="Brambilla E."/>
            <person name="Klenk H.-P."/>
            <person name="Eisen J.A."/>
        </authorList>
    </citation>
    <scope>NUCLEOTIDE SEQUENCE [LARGE SCALE GENOMIC DNA]</scope>
    <source>
        <strain evidence="4">DSM 15286 / JCM 11887 / CIR29812</strain>
    </source>
</reference>
<feature type="transmembrane region" description="Helical" evidence="1">
    <location>
        <begin position="68"/>
        <end position="88"/>
    </location>
</feature>
<dbReference type="EMBL" id="CP002683">
    <property type="protein sequence ID" value="AEH45797.1"/>
    <property type="molecule type" value="Genomic_DNA"/>
</dbReference>
<feature type="domain" description="TraG N-terminal Proteobacteria" evidence="2">
    <location>
        <begin position="10"/>
        <end position="471"/>
    </location>
</feature>
<dbReference type="PaxDb" id="667014-Thein_1942"/>
<feature type="transmembrane region" description="Helical" evidence="1">
    <location>
        <begin position="349"/>
        <end position="367"/>
    </location>
</feature>
<dbReference type="RefSeq" id="WP_013908536.1">
    <property type="nucleotide sequence ID" value="NC_015681.1"/>
</dbReference>
<feature type="transmembrane region" description="Helical" evidence="1">
    <location>
        <begin position="374"/>
        <end position="398"/>
    </location>
</feature>
<keyword evidence="4" id="KW-1185">Reference proteome</keyword>
<dbReference type="HOGENOM" id="CLU_271895_0_0_0"/>
<sequence length="1190" mass="129828">MLNFPITVHGEFETMRQVLVFISSLVGSSAYKGGITAFFILALTLTMATGMFDLLFGDQRSLTSWVKLFFVAIFLYAAFLSGSARVALYDDVTGRSHVQGNIPPGIAAMMAIPNWVATEFEDLITSYLAPSLPISPFAYEYGIKMIGESYSGEMATALANIIDPQMWESAGNYVRDCVALLAAREASYAKKLYSGDNPYRAWSEAINYFFYTYTSLDSNGNPLPPGTPNESVSCKEAWDRLDKYFQNTRWQEVVDKFCTLMHYGTDATSISACRDTMSTVFSRYVINGLTVSPENIAKNVFAGKVFYSFLSSLDPSVEAARIASFARAQAELSGKGIVAQEWLPVMKTIFYILACSLIPLALIFIGTGTGPVKFLAGIFLWWAVWCGMDALMYCLWISRADGIFQVVSDGARLGLHGLEELWFLSSKAFALLGGMRSFGFMLAGAFVYTVFRFGGSVMAHFASAMVGSLSSGASKAAGYVSAEEEGWMKTYQALGKYAKEAASIRMTGSMNYFDRKAFAEAAETASNVKGFEGFRSAVGSNVLDLMSRARTGGLIQSTARGSAAANVPLSALAGYYGIELGKNVLTAAELKQQARVAGFSSVWDYLSAVAEGKAGSQVAEALRWNQMKGFFSGAAPTDLAGWLSGKQLPSFAIERKLSEWTGLSTYNFSDLKVKDFAWNTENGTPSLLQLAGTMNKQQLLTMADELKTKGLVNTAEGLRRIAEKYGAADVDLTLGPDGKLAHLNVNAGSEARSYDLYHDKDLTNLENYRTGNMALSAKTGEGREILQGLRAQALKRGWTNAVKYIDGLLANPERSAHLRWNTDKNGNLASLEVLEGAQWKRLDTGLNDTSLKKSRGISYENWNGSFQLGNSGYVVHGAKSLEYDPHTGRFAIKDALVMDLAGNTFIADLAGKGRAIKDQDGNITGIRVDDIKNLARETFVRKHDVRLPEFNLTPEKALNLAKNPIKLVDTLEKYKDNPLLRQAFVTEFSNKLAQGVQTSIGDISFKDSAGKEQREIVSASASVKTAGSSGLDVGSVGTIIPQPLARFLKSFNYGGQASLKYEQANIDRKIESAEAAYRVIASAVRHRLNEAYREALETGSNASLDIAAISIFSAVNSLEERAEQAVDKHINMEKNSGKTDLTGTTPTEYGTGSKMKMMRLGEKIDVRGIDPKQQVPYKVVDTDELMKKDN</sequence>
<feature type="transmembrane region" description="Helical" evidence="1">
    <location>
        <begin position="428"/>
        <end position="451"/>
    </location>
</feature>
<name>F8ACM2_THEID</name>
<protein>
    <recommendedName>
        <fullName evidence="2">TraG N-terminal Proteobacteria domain-containing protein</fullName>
    </recommendedName>
</protein>
<dbReference type="Pfam" id="PF07916">
    <property type="entry name" value="TraG_N"/>
    <property type="match status" value="1"/>
</dbReference>
<keyword evidence="1" id="KW-0812">Transmembrane</keyword>
<evidence type="ECO:0000259" key="2">
    <source>
        <dbReference type="Pfam" id="PF07916"/>
    </source>
</evidence>
<dbReference type="AlphaFoldDB" id="F8ACM2"/>
<reference evidence="3 4" key="2">
    <citation type="journal article" date="2012" name="Stand. Genomic Sci.">
        <title>Complete genome sequence of the thermophilic sulfate-reducing ocean bacterium Thermodesulfatator indicus type strain (CIR29812(T)).</title>
        <authorList>
            <person name="Anderson I."/>
            <person name="Saunders E."/>
            <person name="Lapidus A."/>
            <person name="Nolan M."/>
            <person name="Lucas S."/>
            <person name="Tice H."/>
            <person name="Del Rio T.G."/>
            <person name="Cheng J.F."/>
            <person name="Han C."/>
            <person name="Tapia R."/>
            <person name="Goodwin L.A."/>
            <person name="Pitluck S."/>
            <person name="Liolios K."/>
            <person name="Mavromatis K."/>
            <person name="Pagani I."/>
            <person name="Ivanova N."/>
            <person name="Mikhailova N."/>
            <person name="Pati A."/>
            <person name="Chen A."/>
            <person name="Palaniappan K."/>
            <person name="Land M."/>
            <person name="Hauser L."/>
            <person name="Jeffries C.D."/>
            <person name="Chang Y.J."/>
            <person name="Brambilla E.M."/>
            <person name="Rohde M."/>
            <person name="Spring S."/>
            <person name="Goker M."/>
            <person name="Detter J.C."/>
            <person name="Woyke T."/>
            <person name="Bristow J."/>
            <person name="Eisen J.A."/>
            <person name="Markowitz V."/>
            <person name="Hugenholtz P."/>
            <person name="Kyrpides N.C."/>
            <person name="Klenk H.P."/>
        </authorList>
    </citation>
    <scope>NUCLEOTIDE SEQUENCE [LARGE SCALE GENOMIC DNA]</scope>
    <source>
        <strain evidence="4">DSM 15286 / JCM 11887 / CIR29812</strain>
    </source>
</reference>
<dbReference type="Proteomes" id="UP000006793">
    <property type="component" value="Chromosome"/>
</dbReference>
<evidence type="ECO:0000256" key="1">
    <source>
        <dbReference type="SAM" id="Phobius"/>
    </source>
</evidence>
<dbReference type="STRING" id="667014.Thein_1942"/>
<keyword evidence="1" id="KW-0472">Membrane</keyword>
<evidence type="ECO:0000313" key="3">
    <source>
        <dbReference type="EMBL" id="AEH45797.1"/>
    </source>
</evidence>
<dbReference type="KEGG" id="tid:Thein_1942"/>
<evidence type="ECO:0000313" key="4">
    <source>
        <dbReference type="Proteomes" id="UP000006793"/>
    </source>
</evidence>
<dbReference type="InterPro" id="IPR012931">
    <property type="entry name" value="TraG_N_Proteobacteria"/>
</dbReference>
<organism evidence="3 4">
    <name type="scientific">Thermodesulfatator indicus (strain DSM 15286 / JCM 11887 / CIR29812)</name>
    <dbReference type="NCBI Taxonomy" id="667014"/>
    <lineage>
        <taxon>Bacteria</taxon>
        <taxon>Pseudomonadati</taxon>
        <taxon>Thermodesulfobacteriota</taxon>
        <taxon>Thermodesulfobacteria</taxon>
        <taxon>Thermodesulfobacteriales</taxon>
        <taxon>Thermodesulfatatoraceae</taxon>
        <taxon>Thermodesulfatator</taxon>
    </lineage>
</organism>
<accession>F8ACM2</accession>
<dbReference type="InParanoid" id="F8ACM2"/>
<dbReference type="OrthoDB" id="5408904at2"/>
<proteinExistence type="predicted"/>